<organism evidence="3 4">
    <name type="scientific">Acetobacter senegalensis</name>
    <dbReference type="NCBI Taxonomy" id="446692"/>
    <lineage>
        <taxon>Bacteria</taxon>
        <taxon>Pseudomonadati</taxon>
        <taxon>Pseudomonadota</taxon>
        <taxon>Alphaproteobacteria</taxon>
        <taxon>Acetobacterales</taxon>
        <taxon>Acetobacteraceae</taxon>
        <taxon>Acetobacter</taxon>
    </lineage>
</organism>
<dbReference type="PANTHER" id="PTHR33627:SF1">
    <property type="entry name" value="TRANSPOSASE"/>
    <property type="match status" value="1"/>
</dbReference>
<comment type="caution">
    <text evidence="3">The sequence shown here is derived from an EMBL/GenBank/DDBJ whole genome shotgun (WGS) entry which is preliminary data.</text>
</comment>
<dbReference type="PATRIC" id="fig|446692.4.peg.2057"/>
<dbReference type="InterPro" id="IPR039365">
    <property type="entry name" value="IS701-like"/>
</dbReference>
<evidence type="ECO:0000313" key="3">
    <source>
        <dbReference type="EMBL" id="KXV57790.1"/>
    </source>
</evidence>
<sequence length="416" mass="45975">MIQDMMSGGASVEETLDLWASGLRSAKERIAPLFTQKRVAASACAFLDVLIGNEPRKTGWMRAEAAGDPGPWRQQALLGRGHWDADALRDVVREHVVEHLGTEDGVLVIDETGFLKKGQASCGVGRQYTGSVGKITNCQIGVFATYVSARGHAFVDRALYLPKDWTSNRERLKQAHVPDDVVFATKPALASMMIERSIEAGVPFRWVAADSVYGVGDVERTLRRTGIGYVLGVRGNHWFGSWATGSLIAGEAKDIAANLPEQAWCRLSAGSGTKGERLYDWAYLPLADLDAEEFDCPIAGPWTRGRLIRRNIADGDLACFTTWCPKGTTMQELVNVEGTRWRIEECFETAKNEFGLDHNETRSWHGWRRHVSLVMLAYAVMASVRYQANALKSKKTLHRTRQSLSAGPYRKSGVSS</sequence>
<name>A0A149TXB6_9PROT</name>
<proteinExistence type="predicted"/>
<dbReference type="SUPFAM" id="SSF53098">
    <property type="entry name" value="Ribonuclease H-like"/>
    <property type="match status" value="1"/>
</dbReference>
<dbReference type="AlphaFoldDB" id="A0A149TXB6"/>
<feature type="domain" description="Transposase IS701-like DDE" evidence="2">
    <location>
        <begin position="49"/>
        <end position="237"/>
    </location>
</feature>
<dbReference type="EMBL" id="LHZU01000142">
    <property type="protein sequence ID" value="KXV57790.1"/>
    <property type="molecule type" value="Genomic_DNA"/>
</dbReference>
<feature type="region of interest" description="Disordered" evidence="1">
    <location>
        <begin position="397"/>
        <end position="416"/>
    </location>
</feature>
<evidence type="ECO:0000313" key="4">
    <source>
        <dbReference type="Proteomes" id="UP000075360"/>
    </source>
</evidence>
<dbReference type="InterPro" id="IPR012337">
    <property type="entry name" value="RNaseH-like_sf"/>
</dbReference>
<dbReference type="PANTHER" id="PTHR33627">
    <property type="entry name" value="TRANSPOSASE"/>
    <property type="match status" value="1"/>
</dbReference>
<protein>
    <submittedName>
        <fullName evidence="3">Transposase</fullName>
    </submittedName>
</protein>
<gene>
    <name evidence="3" type="ORF">AD948_13595</name>
</gene>
<dbReference type="Proteomes" id="UP000075360">
    <property type="component" value="Unassembled WGS sequence"/>
</dbReference>
<evidence type="ECO:0000256" key="1">
    <source>
        <dbReference type="SAM" id="MobiDB-lite"/>
    </source>
</evidence>
<evidence type="ECO:0000259" key="2">
    <source>
        <dbReference type="Pfam" id="PF13546"/>
    </source>
</evidence>
<accession>A0A149TXB6</accession>
<dbReference type="OrthoDB" id="583339at2"/>
<dbReference type="RefSeq" id="WP_061472393.1">
    <property type="nucleotide sequence ID" value="NZ_LHZU01000142.1"/>
</dbReference>
<dbReference type="Pfam" id="PF13546">
    <property type="entry name" value="DDE_5"/>
    <property type="match status" value="1"/>
</dbReference>
<reference evidence="3 4" key="1">
    <citation type="submission" date="2015-06" db="EMBL/GenBank/DDBJ databases">
        <title>Improved classification and identification of acetic acid bacteria using matrix-assisted laser desorption/ionization time-of-flight mass spectrometry; Gluconobacter nephelii and Gluconobacter uchimurae are later heterotypic synonyms of Gluconobacter japonicus and Gluconobacter oxydans, respectively.</title>
        <authorList>
            <person name="Li L."/>
            <person name="Cleenwerck I."/>
            <person name="De Vuyst L."/>
            <person name="Vandamme P."/>
        </authorList>
    </citation>
    <scope>NUCLEOTIDE SEQUENCE [LARGE SCALE GENOMIC DNA]</scope>
    <source>
        <strain evidence="3 4">LMG 23690</strain>
    </source>
</reference>
<dbReference type="NCBIfam" id="NF033540">
    <property type="entry name" value="transpos_IS701"/>
    <property type="match status" value="1"/>
</dbReference>
<dbReference type="InterPro" id="IPR038721">
    <property type="entry name" value="IS701-like_DDE_dom"/>
</dbReference>